<keyword evidence="2" id="KW-1185">Reference proteome</keyword>
<protein>
    <submittedName>
        <fullName evidence="1">Uncharacterized protein</fullName>
    </submittedName>
</protein>
<dbReference type="EMBL" id="JARIHO010000017">
    <property type="protein sequence ID" value="KAJ7348554.1"/>
    <property type="molecule type" value="Genomic_DNA"/>
</dbReference>
<reference evidence="1" key="1">
    <citation type="submission" date="2023-03" db="EMBL/GenBank/DDBJ databases">
        <title>Massive genome expansion in bonnet fungi (Mycena s.s.) driven by repeated elements and novel gene families across ecological guilds.</title>
        <authorList>
            <consortium name="Lawrence Berkeley National Laboratory"/>
            <person name="Harder C.B."/>
            <person name="Miyauchi S."/>
            <person name="Viragh M."/>
            <person name="Kuo A."/>
            <person name="Thoen E."/>
            <person name="Andreopoulos B."/>
            <person name="Lu D."/>
            <person name="Skrede I."/>
            <person name="Drula E."/>
            <person name="Henrissat B."/>
            <person name="Morin E."/>
            <person name="Kohler A."/>
            <person name="Barry K."/>
            <person name="LaButti K."/>
            <person name="Morin E."/>
            <person name="Salamov A."/>
            <person name="Lipzen A."/>
            <person name="Mereny Z."/>
            <person name="Hegedus B."/>
            <person name="Baldrian P."/>
            <person name="Stursova M."/>
            <person name="Weitz H."/>
            <person name="Taylor A."/>
            <person name="Grigoriev I.V."/>
            <person name="Nagy L.G."/>
            <person name="Martin F."/>
            <person name="Kauserud H."/>
        </authorList>
    </citation>
    <scope>NUCLEOTIDE SEQUENCE</scope>
    <source>
        <strain evidence="1">CBHHK002</strain>
    </source>
</reference>
<sequence>MTKHNLQTQTVWATARQRTSDAEPLLPVVPAERETLVQLAVPDSKVEGGFCAESAYAPYMDVLASAVGPKDIIPVPIDREGCNHVVLSLHKAATGSAAKLRLTKTKPFVWWANRIHVTKTFDKWHAHMWTTFCQDGGSGSRRQAEEFQ</sequence>
<proteinExistence type="predicted"/>
<evidence type="ECO:0000313" key="1">
    <source>
        <dbReference type="EMBL" id="KAJ7348554.1"/>
    </source>
</evidence>
<gene>
    <name evidence="1" type="ORF">DFH08DRAFT_808284</name>
</gene>
<accession>A0AAD7ET70</accession>
<comment type="caution">
    <text evidence="1">The sequence shown here is derived from an EMBL/GenBank/DDBJ whole genome shotgun (WGS) entry which is preliminary data.</text>
</comment>
<organism evidence="1 2">
    <name type="scientific">Mycena albidolilacea</name>
    <dbReference type="NCBI Taxonomy" id="1033008"/>
    <lineage>
        <taxon>Eukaryota</taxon>
        <taxon>Fungi</taxon>
        <taxon>Dikarya</taxon>
        <taxon>Basidiomycota</taxon>
        <taxon>Agaricomycotina</taxon>
        <taxon>Agaricomycetes</taxon>
        <taxon>Agaricomycetidae</taxon>
        <taxon>Agaricales</taxon>
        <taxon>Marasmiineae</taxon>
        <taxon>Mycenaceae</taxon>
        <taxon>Mycena</taxon>
    </lineage>
</organism>
<dbReference type="Proteomes" id="UP001218218">
    <property type="component" value="Unassembled WGS sequence"/>
</dbReference>
<evidence type="ECO:0000313" key="2">
    <source>
        <dbReference type="Proteomes" id="UP001218218"/>
    </source>
</evidence>
<dbReference type="AlphaFoldDB" id="A0AAD7ET70"/>
<name>A0AAD7ET70_9AGAR</name>